<feature type="transmembrane region" description="Helical" evidence="2">
    <location>
        <begin position="53"/>
        <end position="72"/>
    </location>
</feature>
<dbReference type="InterPro" id="IPR019692">
    <property type="entry name" value="CFP-6_PH"/>
</dbReference>
<dbReference type="Proteomes" id="UP001595773">
    <property type="component" value="Unassembled WGS sequence"/>
</dbReference>
<evidence type="ECO:0000313" key="4">
    <source>
        <dbReference type="EMBL" id="MFC4266392.1"/>
    </source>
</evidence>
<evidence type="ECO:0000256" key="1">
    <source>
        <dbReference type="SAM" id="MobiDB-lite"/>
    </source>
</evidence>
<proteinExistence type="predicted"/>
<keyword evidence="5" id="KW-1185">Reference proteome</keyword>
<comment type="caution">
    <text evidence="4">The sequence shown here is derived from an EMBL/GenBank/DDBJ whole genome shotgun (WGS) entry which is preliminary data.</text>
</comment>
<organism evidence="4 5">
    <name type="scientific">Arthrobacter cryoconiti</name>
    <dbReference type="NCBI Taxonomy" id="748907"/>
    <lineage>
        <taxon>Bacteria</taxon>
        <taxon>Bacillati</taxon>
        <taxon>Actinomycetota</taxon>
        <taxon>Actinomycetes</taxon>
        <taxon>Micrococcales</taxon>
        <taxon>Micrococcaceae</taxon>
        <taxon>Arthrobacter</taxon>
    </lineage>
</organism>
<reference evidence="5" key="1">
    <citation type="journal article" date="2019" name="Int. J. Syst. Evol. Microbiol.">
        <title>The Global Catalogue of Microorganisms (GCM) 10K type strain sequencing project: providing services to taxonomists for standard genome sequencing and annotation.</title>
        <authorList>
            <consortium name="The Broad Institute Genomics Platform"/>
            <consortium name="The Broad Institute Genome Sequencing Center for Infectious Disease"/>
            <person name="Wu L."/>
            <person name="Ma J."/>
        </authorList>
    </citation>
    <scope>NUCLEOTIDE SEQUENCE [LARGE SCALE GENOMIC DNA]</scope>
    <source>
        <strain evidence="5">CGMCC 1.10698</strain>
    </source>
</reference>
<evidence type="ECO:0000259" key="3">
    <source>
        <dbReference type="Pfam" id="PF10756"/>
    </source>
</evidence>
<keyword evidence="2" id="KW-1133">Transmembrane helix</keyword>
<feature type="domain" description="Low molecular weight protein antigen 6 PH" evidence="3">
    <location>
        <begin position="74"/>
        <end position="117"/>
    </location>
</feature>
<feature type="region of interest" description="Disordered" evidence="1">
    <location>
        <begin position="125"/>
        <end position="144"/>
    </location>
</feature>
<dbReference type="RefSeq" id="WP_230066755.1">
    <property type="nucleotide sequence ID" value="NZ_BAABLL010000008.1"/>
</dbReference>
<dbReference type="EMBL" id="JBHSCQ010000020">
    <property type="protein sequence ID" value="MFC4266392.1"/>
    <property type="molecule type" value="Genomic_DNA"/>
</dbReference>
<accession>A0ABV8R2X0</accession>
<feature type="transmembrane region" description="Helical" evidence="2">
    <location>
        <begin position="29"/>
        <end position="47"/>
    </location>
</feature>
<evidence type="ECO:0000256" key="2">
    <source>
        <dbReference type="SAM" id="Phobius"/>
    </source>
</evidence>
<keyword evidence="2" id="KW-0472">Membrane</keyword>
<feature type="transmembrane region" description="Helical" evidence="2">
    <location>
        <begin position="193"/>
        <end position="213"/>
    </location>
</feature>
<keyword evidence="2" id="KW-0812">Transmembrane</keyword>
<evidence type="ECO:0000313" key="5">
    <source>
        <dbReference type="Proteomes" id="UP001595773"/>
    </source>
</evidence>
<protein>
    <submittedName>
        <fullName evidence="4">PH domain-containing protein</fullName>
    </submittedName>
</protein>
<gene>
    <name evidence="4" type="ORF">ACFOW9_12350</name>
</gene>
<sequence length="214" mass="22404">MGPLAGARANHGSSGGHGSLSLYSIPTRALAVTAWVFCAFFASNLLLTGTAAAIWHFLPSLLVAAWALYVLLWRPRLLVTNDGLTVVNILREHRIPFSALKSIRVGQNVALETTDGRIGSWGAPSAGKLGPRREAGSRGIPGTPALSPTQAGIQRAWDAWEQREGDTLKPELTGVSGDGSAVAGLTFAVESRWSVAVAVVSLVLLLLCVASALT</sequence>
<name>A0ABV8R2X0_9MICC</name>
<dbReference type="Pfam" id="PF10756">
    <property type="entry name" value="bPH_6"/>
    <property type="match status" value="1"/>
</dbReference>